<keyword evidence="3" id="KW-1185">Reference proteome</keyword>
<organism evidence="2 3">
    <name type="scientific">Dreissena polymorpha</name>
    <name type="common">Zebra mussel</name>
    <name type="synonym">Mytilus polymorpha</name>
    <dbReference type="NCBI Taxonomy" id="45954"/>
    <lineage>
        <taxon>Eukaryota</taxon>
        <taxon>Metazoa</taxon>
        <taxon>Spiralia</taxon>
        <taxon>Lophotrochozoa</taxon>
        <taxon>Mollusca</taxon>
        <taxon>Bivalvia</taxon>
        <taxon>Autobranchia</taxon>
        <taxon>Heteroconchia</taxon>
        <taxon>Euheterodonta</taxon>
        <taxon>Imparidentia</taxon>
        <taxon>Neoheterodontei</taxon>
        <taxon>Myida</taxon>
        <taxon>Dreissenoidea</taxon>
        <taxon>Dreissenidae</taxon>
        <taxon>Dreissena</taxon>
    </lineage>
</organism>
<dbReference type="EMBL" id="JAIWYP010000008">
    <property type="protein sequence ID" value="KAH3785991.1"/>
    <property type="molecule type" value="Genomic_DNA"/>
</dbReference>
<reference evidence="2" key="1">
    <citation type="journal article" date="2019" name="bioRxiv">
        <title>The Genome of the Zebra Mussel, Dreissena polymorpha: A Resource for Invasive Species Research.</title>
        <authorList>
            <person name="McCartney M.A."/>
            <person name="Auch B."/>
            <person name="Kono T."/>
            <person name="Mallez S."/>
            <person name="Zhang Y."/>
            <person name="Obille A."/>
            <person name="Becker A."/>
            <person name="Abrahante J.E."/>
            <person name="Garbe J."/>
            <person name="Badalamenti J.P."/>
            <person name="Herman A."/>
            <person name="Mangelson H."/>
            <person name="Liachko I."/>
            <person name="Sullivan S."/>
            <person name="Sone E.D."/>
            <person name="Koren S."/>
            <person name="Silverstein K.A.T."/>
            <person name="Beckman K.B."/>
            <person name="Gohl D.M."/>
        </authorList>
    </citation>
    <scope>NUCLEOTIDE SEQUENCE</scope>
    <source>
        <strain evidence="2">Duluth1</strain>
        <tissue evidence="2">Whole animal</tissue>
    </source>
</reference>
<evidence type="ECO:0000313" key="3">
    <source>
        <dbReference type="Proteomes" id="UP000828390"/>
    </source>
</evidence>
<accession>A0A9D4IS11</accession>
<feature type="region of interest" description="Disordered" evidence="1">
    <location>
        <begin position="275"/>
        <end position="316"/>
    </location>
</feature>
<sequence length="452" mass="48961">MTTTCVQHVMRQGPPQQDTPMTIQSSVLSHDQILVSNPPEWKTKKVFRARLSPCVPQSNITVLTISRSGGKVAHARLPPLSKLFSATLPFPKAAALPFHEHLLACGDSVFENDNVDTQKGLVELGTAELRPCTSPARRAALWRVCPPAVQSYCHSCRVFASVTSQLQQLEMQLQTTRYSQTGTFYVPHHYSGGHIVFALSVGLSFHSGSRTLEDYSSWSCGWYRFEHGPYRTKERSELLLSTLTEHLTLSDSSLLDNLDKLQGLGLGCSSSLSEYTETESDKSDNAQPEGATAMEKESLPMASSKSTSPEAVNSSVLDNGTAAKTAKVGTKHKNASNPLGPVNGVITGARVRQNTHPYQSPGEWNSQALHHNVRQSGLMQNAVEFSNNLALNMGGRSSSGASYDADNPQPLPGRPGSAGRERDGSLNPAAAKRNMVKHIPASKASDREPPPH</sequence>
<reference evidence="2" key="2">
    <citation type="submission" date="2020-11" db="EMBL/GenBank/DDBJ databases">
        <authorList>
            <person name="McCartney M.A."/>
            <person name="Auch B."/>
            <person name="Kono T."/>
            <person name="Mallez S."/>
            <person name="Becker A."/>
            <person name="Gohl D.M."/>
            <person name="Silverstein K.A.T."/>
            <person name="Koren S."/>
            <person name="Bechman K.B."/>
            <person name="Herman A."/>
            <person name="Abrahante J.E."/>
            <person name="Garbe J."/>
        </authorList>
    </citation>
    <scope>NUCLEOTIDE SEQUENCE</scope>
    <source>
        <strain evidence="2">Duluth1</strain>
        <tissue evidence="2">Whole animal</tissue>
    </source>
</reference>
<dbReference type="AlphaFoldDB" id="A0A9D4IS11"/>
<feature type="compositionally biased region" description="Polar residues" evidence="1">
    <location>
        <begin position="301"/>
        <end position="316"/>
    </location>
</feature>
<feature type="region of interest" description="Disordered" evidence="1">
    <location>
        <begin position="326"/>
        <end position="345"/>
    </location>
</feature>
<name>A0A9D4IS11_DREPO</name>
<evidence type="ECO:0000256" key="1">
    <source>
        <dbReference type="SAM" id="MobiDB-lite"/>
    </source>
</evidence>
<gene>
    <name evidence="2" type="ORF">DPMN_164089</name>
</gene>
<evidence type="ECO:0000313" key="2">
    <source>
        <dbReference type="EMBL" id="KAH3785991.1"/>
    </source>
</evidence>
<proteinExistence type="predicted"/>
<protein>
    <submittedName>
        <fullName evidence="2">Uncharacterized protein</fullName>
    </submittedName>
</protein>
<comment type="caution">
    <text evidence="2">The sequence shown here is derived from an EMBL/GenBank/DDBJ whole genome shotgun (WGS) entry which is preliminary data.</text>
</comment>
<feature type="region of interest" description="Disordered" evidence="1">
    <location>
        <begin position="396"/>
        <end position="452"/>
    </location>
</feature>
<dbReference type="Proteomes" id="UP000828390">
    <property type="component" value="Unassembled WGS sequence"/>
</dbReference>